<accession>A0A6J8ET96</accession>
<keyword evidence="1" id="KW-1133">Transmembrane helix</keyword>
<sequence>MPDTGTCGLPYDFGPYNCACLGPGCAVPEGIPGVKIRNLFRIDEIKTDLKRPAAQYCTNGQFFDLFENICRNVTCFPGRYLKDDKCDPLFPIARNIRYNLGIVITNETGLWNATEQILLRLLEDTVKNHSVGITNLLILKYEQISKSLCFGGPSDSKMITYVAFDLFMKSNINRNDLEQSLLNIAEKSSDKQGMDIHLASSFPELLNSVLVDNDFKNDSHCWKFEENRDYLEQYGRYASTNIQKQIICPQLELDFNQFEIDGSSLLITKHSIKIPNDQFLMDSNNKIRVCVDDFSSFVTKKFLKFSKEYALEITTIVCTCVSLFCLLLTFIT</sequence>
<keyword evidence="1" id="KW-0472">Membrane</keyword>
<dbReference type="AlphaFoldDB" id="A0A6J8ET96"/>
<reference evidence="2 3" key="1">
    <citation type="submission" date="2020-06" db="EMBL/GenBank/DDBJ databases">
        <authorList>
            <person name="Li R."/>
            <person name="Bekaert M."/>
        </authorList>
    </citation>
    <scope>NUCLEOTIDE SEQUENCE [LARGE SCALE GENOMIC DNA]</scope>
    <source>
        <strain evidence="3">wild</strain>
    </source>
</reference>
<dbReference type="OrthoDB" id="10664817at2759"/>
<dbReference type="EMBL" id="CACVKT020009845">
    <property type="protein sequence ID" value="CAC5423690.1"/>
    <property type="molecule type" value="Genomic_DNA"/>
</dbReference>
<dbReference type="Proteomes" id="UP000507470">
    <property type="component" value="Unassembled WGS sequence"/>
</dbReference>
<gene>
    <name evidence="2" type="ORF">MCOR_55660</name>
</gene>
<protein>
    <submittedName>
        <fullName evidence="2">Uncharacterized protein</fullName>
    </submittedName>
</protein>
<proteinExistence type="predicted"/>
<evidence type="ECO:0000313" key="3">
    <source>
        <dbReference type="Proteomes" id="UP000507470"/>
    </source>
</evidence>
<keyword evidence="1" id="KW-0812">Transmembrane</keyword>
<evidence type="ECO:0000313" key="2">
    <source>
        <dbReference type="EMBL" id="CAC5423690.1"/>
    </source>
</evidence>
<name>A0A6J8ET96_MYTCO</name>
<keyword evidence="3" id="KW-1185">Reference proteome</keyword>
<organism evidence="2 3">
    <name type="scientific">Mytilus coruscus</name>
    <name type="common">Sea mussel</name>
    <dbReference type="NCBI Taxonomy" id="42192"/>
    <lineage>
        <taxon>Eukaryota</taxon>
        <taxon>Metazoa</taxon>
        <taxon>Spiralia</taxon>
        <taxon>Lophotrochozoa</taxon>
        <taxon>Mollusca</taxon>
        <taxon>Bivalvia</taxon>
        <taxon>Autobranchia</taxon>
        <taxon>Pteriomorphia</taxon>
        <taxon>Mytilida</taxon>
        <taxon>Mytiloidea</taxon>
        <taxon>Mytilidae</taxon>
        <taxon>Mytilinae</taxon>
        <taxon>Mytilus</taxon>
    </lineage>
</organism>
<feature type="transmembrane region" description="Helical" evidence="1">
    <location>
        <begin position="309"/>
        <end position="331"/>
    </location>
</feature>
<evidence type="ECO:0000256" key="1">
    <source>
        <dbReference type="SAM" id="Phobius"/>
    </source>
</evidence>